<dbReference type="InterPro" id="IPR036737">
    <property type="entry name" value="OmpA-like_sf"/>
</dbReference>
<feature type="region of interest" description="Disordered" evidence="3">
    <location>
        <begin position="367"/>
        <end position="406"/>
    </location>
</feature>
<keyword evidence="4" id="KW-0812">Transmembrane</keyword>
<reference evidence="6" key="2">
    <citation type="journal article" date="2021" name="PeerJ">
        <title>Extensive microbial diversity within the chicken gut microbiome revealed by metagenomics and culture.</title>
        <authorList>
            <person name="Gilroy R."/>
            <person name="Ravi A."/>
            <person name="Getino M."/>
            <person name="Pursley I."/>
            <person name="Horton D.L."/>
            <person name="Alikhan N.F."/>
            <person name="Baker D."/>
            <person name="Gharbi K."/>
            <person name="Hall N."/>
            <person name="Watson M."/>
            <person name="Adriaenssens E.M."/>
            <person name="Foster-Nyarko E."/>
            <person name="Jarju S."/>
            <person name="Secka A."/>
            <person name="Antonio M."/>
            <person name="Oren A."/>
            <person name="Chaudhuri R.R."/>
            <person name="La Ragione R."/>
            <person name="Hildebrand F."/>
            <person name="Pallen M.J."/>
        </authorList>
    </citation>
    <scope>NUCLEOTIDE SEQUENCE</scope>
    <source>
        <strain evidence="6">ChiSjej6B24-2974</strain>
    </source>
</reference>
<dbReference type="Gene3D" id="3.30.1330.60">
    <property type="entry name" value="OmpA-like domain"/>
    <property type="match status" value="1"/>
</dbReference>
<sequence length="406" mass="45337">MRMSRYSRARGRSRQGGDKNSFWLSFSDLMSALVLVIILVLFYILYQYFLMYDDYEARRDQMVILQSSLEQSEADIATQQAALDAAQSELTAAQDELDAKNSALTAAQDELTAAQNELTAAQEDLAVQQLLLEAAQRAADQTQEELDARETELQNTLTQLEQQQSQLDEQQSQIATQQSQLEQQQRQIEDLVGVRTQIISDLSTALREAEISATVDPTSGAIALASDVLFATGESQLSSEGRARIDAFLPVYLDVLFSDEYRDYVSEIIIEGHTDSVGSYIDNLLLSQQRAYNVASYVLADDYSHISDSTREHLRQVATANGRSFSDLIYNEDGTENRSASRRVVFKFRLTDEQMVSQLQSILEGSTFTEDTASTASTAETEESQDVQTELAPAQEQMPENGTNWD</sequence>
<dbReference type="Proteomes" id="UP000824260">
    <property type="component" value="Unassembled WGS sequence"/>
</dbReference>
<evidence type="ECO:0000313" key="6">
    <source>
        <dbReference type="EMBL" id="HIQ84017.1"/>
    </source>
</evidence>
<proteinExistence type="predicted"/>
<dbReference type="GO" id="GO:0016020">
    <property type="term" value="C:membrane"/>
    <property type="evidence" value="ECO:0007669"/>
    <property type="project" value="UniProtKB-UniRule"/>
</dbReference>
<dbReference type="AlphaFoldDB" id="A0A9D0ZPK9"/>
<evidence type="ECO:0000313" key="7">
    <source>
        <dbReference type="Proteomes" id="UP000824260"/>
    </source>
</evidence>
<keyword evidence="2" id="KW-0175">Coiled coil</keyword>
<reference evidence="6" key="1">
    <citation type="submission" date="2020-10" db="EMBL/GenBank/DDBJ databases">
        <authorList>
            <person name="Gilroy R."/>
        </authorList>
    </citation>
    <scope>NUCLEOTIDE SEQUENCE</scope>
    <source>
        <strain evidence="6">ChiSjej6B24-2974</strain>
    </source>
</reference>
<evidence type="ECO:0000256" key="2">
    <source>
        <dbReference type="SAM" id="Coils"/>
    </source>
</evidence>
<evidence type="ECO:0000256" key="3">
    <source>
        <dbReference type="SAM" id="MobiDB-lite"/>
    </source>
</evidence>
<keyword evidence="1 4" id="KW-0472">Membrane</keyword>
<gene>
    <name evidence="6" type="ORF">IAA52_13080</name>
</gene>
<dbReference type="PROSITE" id="PS51123">
    <property type="entry name" value="OMPA_2"/>
    <property type="match status" value="1"/>
</dbReference>
<feature type="transmembrane region" description="Helical" evidence="4">
    <location>
        <begin position="21"/>
        <end position="46"/>
    </location>
</feature>
<dbReference type="Pfam" id="PF00691">
    <property type="entry name" value="OmpA"/>
    <property type="match status" value="1"/>
</dbReference>
<accession>A0A9D0ZPK9</accession>
<feature type="compositionally biased region" description="Low complexity" evidence="3">
    <location>
        <begin position="367"/>
        <end position="379"/>
    </location>
</feature>
<evidence type="ECO:0000256" key="4">
    <source>
        <dbReference type="SAM" id="Phobius"/>
    </source>
</evidence>
<dbReference type="Gene3D" id="1.20.120.330">
    <property type="entry name" value="Nucleotidyltransferases domain 2"/>
    <property type="match status" value="1"/>
</dbReference>
<dbReference type="SUPFAM" id="SSF103088">
    <property type="entry name" value="OmpA-like"/>
    <property type="match status" value="1"/>
</dbReference>
<keyword evidence="4" id="KW-1133">Transmembrane helix</keyword>
<dbReference type="PANTHER" id="PTHR30329:SF21">
    <property type="entry name" value="LIPOPROTEIN YIAD-RELATED"/>
    <property type="match status" value="1"/>
</dbReference>
<dbReference type="EMBL" id="DVFZ01000122">
    <property type="protein sequence ID" value="HIQ84017.1"/>
    <property type="molecule type" value="Genomic_DNA"/>
</dbReference>
<organism evidence="6 7">
    <name type="scientific">Candidatus Pullichristensenella stercorigallinarum</name>
    <dbReference type="NCBI Taxonomy" id="2840909"/>
    <lineage>
        <taxon>Bacteria</taxon>
        <taxon>Bacillati</taxon>
        <taxon>Bacillota</taxon>
        <taxon>Clostridia</taxon>
        <taxon>Candidatus Pullichristensenella</taxon>
    </lineage>
</organism>
<comment type="caution">
    <text evidence="6">The sequence shown here is derived from an EMBL/GenBank/DDBJ whole genome shotgun (WGS) entry which is preliminary data.</text>
</comment>
<dbReference type="PANTHER" id="PTHR30329">
    <property type="entry name" value="STATOR ELEMENT OF FLAGELLAR MOTOR COMPLEX"/>
    <property type="match status" value="1"/>
</dbReference>
<protein>
    <submittedName>
        <fullName evidence="6">OmpA family protein</fullName>
    </submittedName>
</protein>
<evidence type="ECO:0000259" key="5">
    <source>
        <dbReference type="PROSITE" id="PS51123"/>
    </source>
</evidence>
<name>A0A9D0ZPK9_9FIRM</name>
<dbReference type="InterPro" id="IPR006665">
    <property type="entry name" value="OmpA-like"/>
</dbReference>
<dbReference type="InterPro" id="IPR050330">
    <property type="entry name" value="Bact_OuterMem_StrucFunc"/>
</dbReference>
<feature type="coiled-coil region" evidence="2">
    <location>
        <begin position="69"/>
        <end position="194"/>
    </location>
</feature>
<evidence type="ECO:0000256" key="1">
    <source>
        <dbReference type="PROSITE-ProRule" id="PRU00473"/>
    </source>
</evidence>
<dbReference type="CDD" id="cd07185">
    <property type="entry name" value="OmpA_C-like"/>
    <property type="match status" value="1"/>
</dbReference>
<feature type="domain" description="OmpA-like" evidence="5">
    <location>
        <begin position="217"/>
        <end position="352"/>
    </location>
</feature>
<dbReference type="SUPFAM" id="SSF57997">
    <property type="entry name" value="Tropomyosin"/>
    <property type="match status" value="1"/>
</dbReference>